<comment type="caution">
    <text evidence="1">The sequence shown here is derived from an EMBL/GenBank/DDBJ whole genome shotgun (WGS) entry which is preliminary data.</text>
</comment>
<keyword evidence="1" id="KW-0808">Transferase</keyword>
<name>A0A7X0HJI4_9ACTN</name>
<protein>
    <submittedName>
        <fullName evidence="1">Glutamate-1-semialdehyde aminotransferase</fullName>
    </submittedName>
</protein>
<keyword evidence="2" id="KW-1185">Reference proteome</keyword>
<keyword evidence="1" id="KW-0032">Aminotransferase</keyword>
<dbReference type="AlphaFoldDB" id="A0A7X0HJI4"/>
<organism evidence="1 2">
    <name type="scientific">Streptomyces candidus</name>
    <dbReference type="NCBI Taxonomy" id="67283"/>
    <lineage>
        <taxon>Bacteria</taxon>
        <taxon>Bacillati</taxon>
        <taxon>Actinomycetota</taxon>
        <taxon>Actinomycetes</taxon>
        <taxon>Kitasatosporales</taxon>
        <taxon>Streptomycetaceae</taxon>
        <taxon>Streptomyces</taxon>
    </lineage>
</organism>
<sequence>MRSSAATTGNGDHLVVRGRAGDLVFATQDEHRRPSQQYRTLFLRRLLTGGVLAPSSVVSSALSDADIDHTVGVVAQACAVYRKTLDTGVPGPWLGGRPVRLVFRRVA</sequence>
<evidence type="ECO:0000313" key="1">
    <source>
        <dbReference type="EMBL" id="MBB6438819.1"/>
    </source>
</evidence>
<reference evidence="1 2" key="1">
    <citation type="submission" date="2020-08" db="EMBL/GenBank/DDBJ databases">
        <title>Genomic Encyclopedia of Type Strains, Phase IV (KMG-IV): sequencing the most valuable type-strain genomes for metagenomic binning, comparative biology and taxonomic classification.</title>
        <authorList>
            <person name="Goeker M."/>
        </authorList>
    </citation>
    <scope>NUCLEOTIDE SEQUENCE [LARGE SCALE GENOMIC DNA]</scope>
    <source>
        <strain evidence="1 2">DSM 40141</strain>
    </source>
</reference>
<dbReference type="GO" id="GO:0008483">
    <property type="term" value="F:transaminase activity"/>
    <property type="evidence" value="ECO:0007669"/>
    <property type="project" value="UniProtKB-KW"/>
</dbReference>
<evidence type="ECO:0000313" key="2">
    <source>
        <dbReference type="Proteomes" id="UP000540423"/>
    </source>
</evidence>
<proteinExistence type="predicted"/>
<dbReference type="EMBL" id="JACHEM010000015">
    <property type="protein sequence ID" value="MBB6438819.1"/>
    <property type="molecule type" value="Genomic_DNA"/>
</dbReference>
<gene>
    <name evidence="1" type="ORF">HNQ79_005331</name>
</gene>
<dbReference type="Proteomes" id="UP000540423">
    <property type="component" value="Unassembled WGS sequence"/>
</dbReference>
<accession>A0A7X0HJI4</accession>